<sequence>MPSRRRSFPFFFSFPFSGPGGPGARDGTDGARALHPRSLEARGRCTGSFCILLPGVLLFGASLCGATAGRSAQAAESATERADIHALRLDQIQLIGTHNSYHAGSRHLDAIAARHPALARLLDYRHAPLDIQLDHGIRQIELDLYADSEGGRFASPHNPDRPGEAWPLPAAERAIMRRPGFKVMHIPDIDQNATCQPFTACLRLIRSWSERHPRHTPVFVLLEIARNNDLAGGTPVERMTPHHFDALDSEIRSVFGPAALLVPDALHAQGETLGQAVALHGWPPLEAVRGKIVFLLDQQGDTAAYEAGHAGLKGRIAFPNARPQSDDAAFTEMNDGPAGAVSLLVRRHLLVRVRADADTEEGRSGAIARRDAMLASGAQIVSTDYPDSEPAWWSGYRVGFLSGASLRCNPVTAPLPCPASSPPGASHALGSPPSPSRHSVGLDIASDSMPALVRIVLVMRHGLRTPLPGQEPASVALPGGWPAWTEPPGALTARGRKAMRANGVFLRSWLSRSGLLEGQDCPPPGTIALIANSEPRTIASARSLRDGLVPSCRLSIDHRDSGIADPLFSPRATDPERFDMKSIIPSLPDPDRSSTPLREAIDRLADLVSCSGGPCAFLREPGRVSPDGTGHRMILSGPIQEGSSIAEALMLAYLDGKPLHPLPGGGWLDAHILGRLSALHAAMLDATLRPPPIAAPLSRSLRRRIVQDLLSGEGPALKVYVGHDDTIVPLLGMLDIHVDAPGYARDEIPVGSALGFALYRDRDGNGFVRTLFLSQMPVAMREAPDSAMPSMAFPHVPICGTDPNGCPLRTLTGALGR</sequence>
<dbReference type="EMBL" id="BJVC01000003">
    <property type="protein sequence ID" value="GEL02454.1"/>
    <property type="molecule type" value="Genomic_DNA"/>
</dbReference>
<dbReference type="InterPro" id="IPR017946">
    <property type="entry name" value="PLC-like_Pdiesterase_TIM-brl"/>
</dbReference>
<proteinExistence type="inferred from homology"/>
<dbReference type="PANTHER" id="PTHR11567">
    <property type="entry name" value="ACID PHOSPHATASE-RELATED"/>
    <property type="match status" value="1"/>
</dbReference>
<dbReference type="GO" id="GO:0006629">
    <property type="term" value="P:lipid metabolic process"/>
    <property type="evidence" value="ECO:0007669"/>
    <property type="project" value="InterPro"/>
</dbReference>
<evidence type="ECO:0000256" key="1">
    <source>
        <dbReference type="ARBA" id="ARBA00005375"/>
    </source>
</evidence>
<dbReference type="Gene3D" id="3.20.20.190">
    <property type="entry name" value="Phosphatidylinositol (PI) phosphodiesterase"/>
    <property type="match status" value="1"/>
</dbReference>
<dbReference type="AlphaFoldDB" id="A0A511BS72"/>
<comment type="caution">
    <text evidence="4">The sequence shown here is derived from an EMBL/GenBank/DDBJ whole genome shotgun (WGS) entry which is preliminary data.</text>
</comment>
<evidence type="ECO:0000256" key="3">
    <source>
        <dbReference type="SAM" id="MobiDB-lite"/>
    </source>
</evidence>
<dbReference type="InterPro" id="IPR000560">
    <property type="entry name" value="His_Pase_clade-2"/>
</dbReference>
<dbReference type="Proteomes" id="UP000321405">
    <property type="component" value="Unassembled WGS sequence"/>
</dbReference>
<dbReference type="InterPro" id="IPR033379">
    <property type="entry name" value="Acid_Pase_AS"/>
</dbReference>
<dbReference type="Pfam" id="PF16670">
    <property type="entry name" value="PI-PLC-C1"/>
    <property type="match status" value="1"/>
</dbReference>
<dbReference type="PANTHER" id="PTHR11567:SF110">
    <property type="entry name" value="2-PHOSPHOXYLOSE PHOSPHATASE 1"/>
    <property type="match status" value="1"/>
</dbReference>
<protein>
    <recommendedName>
        <fullName evidence="6">Histidine-type phosphatase</fullName>
    </recommendedName>
</protein>
<dbReference type="InterPro" id="IPR032075">
    <property type="entry name" value="PI-PLC-C1"/>
</dbReference>
<keyword evidence="2" id="KW-0378">Hydrolase</keyword>
<evidence type="ECO:0000313" key="5">
    <source>
        <dbReference type="Proteomes" id="UP000321405"/>
    </source>
</evidence>
<evidence type="ECO:0000313" key="4">
    <source>
        <dbReference type="EMBL" id="GEL02454.1"/>
    </source>
</evidence>
<dbReference type="InterPro" id="IPR029033">
    <property type="entry name" value="His_PPase_superfam"/>
</dbReference>
<feature type="region of interest" description="Disordered" evidence="3">
    <location>
        <begin position="420"/>
        <end position="442"/>
    </location>
</feature>
<dbReference type="CDD" id="cd08589">
    <property type="entry name" value="PI-PLCc_SaPLC1_like"/>
    <property type="match status" value="1"/>
</dbReference>
<dbReference type="GO" id="GO:0050308">
    <property type="term" value="F:sugar-phosphatase activity"/>
    <property type="evidence" value="ECO:0007669"/>
    <property type="project" value="TreeGrafter"/>
</dbReference>
<name>A0A511BS72_9PROT</name>
<comment type="similarity">
    <text evidence="1">Belongs to the histidine acid phosphatase family.</text>
</comment>
<evidence type="ECO:0008006" key="6">
    <source>
        <dbReference type="Google" id="ProtNLM"/>
    </source>
</evidence>
<dbReference type="CDD" id="cd07061">
    <property type="entry name" value="HP_HAP_like"/>
    <property type="match status" value="1"/>
</dbReference>
<dbReference type="SUPFAM" id="SSF51695">
    <property type="entry name" value="PLC-like phosphodiesterases"/>
    <property type="match status" value="1"/>
</dbReference>
<keyword evidence="5" id="KW-1185">Reference proteome</keyword>
<organism evidence="4 5">
    <name type="scientific">Swaminathania salitolerans</name>
    <dbReference type="NCBI Taxonomy" id="182838"/>
    <lineage>
        <taxon>Bacteria</taxon>
        <taxon>Pseudomonadati</taxon>
        <taxon>Pseudomonadota</taxon>
        <taxon>Alphaproteobacteria</taxon>
        <taxon>Acetobacterales</taxon>
        <taxon>Acetobacteraceae</taxon>
        <taxon>Swaminathania</taxon>
    </lineage>
</organism>
<gene>
    <name evidence="4" type="ORF">SSA02_16170</name>
</gene>
<dbReference type="SUPFAM" id="SSF53254">
    <property type="entry name" value="Phosphoglycerate mutase-like"/>
    <property type="match status" value="1"/>
</dbReference>
<dbReference type="GO" id="GO:0030288">
    <property type="term" value="C:outer membrane-bounded periplasmic space"/>
    <property type="evidence" value="ECO:0007669"/>
    <property type="project" value="TreeGrafter"/>
</dbReference>
<dbReference type="InterPro" id="IPR050645">
    <property type="entry name" value="Histidine_acid_phosphatase"/>
</dbReference>
<reference evidence="4 5" key="1">
    <citation type="submission" date="2019-07" db="EMBL/GenBank/DDBJ databases">
        <title>Whole genome shotgun sequence of Swaminathania salitolerans NBRC 104436.</title>
        <authorList>
            <person name="Hosoyama A."/>
            <person name="Uohara A."/>
            <person name="Ohji S."/>
            <person name="Ichikawa N."/>
        </authorList>
    </citation>
    <scope>NUCLEOTIDE SEQUENCE [LARGE SCALE GENOMIC DNA]</scope>
    <source>
        <strain evidence="4 5">NBRC 104436</strain>
    </source>
</reference>
<dbReference type="GO" id="GO:0008081">
    <property type="term" value="F:phosphoric diester hydrolase activity"/>
    <property type="evidence" value="ECO:0007669"/>
    <property type="project" value="InterPro"/>
</dbReference>
<dbReference type="PROSITE" id="PS00616">
    <property type="entry name" value="HIS_ACID_PHOSPHAT_1"/>
    <property type="match status" value="1"/>
</dbReference>
<accession>A0A511BS72</accession>
<dbReference type="RefSeq" id="WP_186807724.1">
    <property type="nucleotide sequence ID" value="NZ_BJVC01000003.1"/>
</dbReference>
<evidence type="ECO:0000256" key="2">
    <source>
        <dbReference type="ARBA" id="ARBA00022801"/>
    </source>
</evidence>
<dbReference type="Pfam" id="PF00328">
    <property type="entry name" value="His_Phos_2"/>
    <property type="match status" value="2"/>
</dbReference>
<dbReference type="Gene3D" id="3.40.50.1240">
    <property type="entry name" value="Phosphoglycerate mutase-like"/>
    <property type="match status" value="2"/>
</dbReference>